<dbReference type="EnsemblMetazoa" id="SCAU009214-RA">
    <property type="protein sequence ID" value="SCAU009214-PA"/>
    <property type="gene ID" value="SCAU009214"/>
</dbReference>
<feature type="compositionally biased region" description="Basic and acidic residues" evidence="1">
    <location>
        <begin position="15"/>
        <end position="29"/>
    </location>
</feature>
<dbReference type="PANTHER" id="PTHR22426:SF2">
    <property type="entry name" value="ARGININE_SERINE-RICH COILED-COIL PROTEIN 2"/>
    <property type="match status" value="1"/>
</dbReference>
<dbReference type="PANTHER" id="PTHR22426">
    <property type="entry name" value="ARGININE_SERINE-RICH COILED-COIL PROTEIN 2"/>
    <property type="match status" value="1"/>
</dbReference>
<feature type="compositionally biased region" description="Low complexity" evidence="1">
    <location>
        <begin position="79"/>
        <end position="102"/>
    </location>
</feature>
<dbReference type="VEuPathDB" id="VectorBase:SCAU009214"/>
<feature type="compositionally biased region" description="Basic and acidic residues" evidence="1">
    <location>
        <begin position="103"/>
        <end position="208"/>
    </location>
</feature>
<feature type="domain" description="Small acidic protein-like" evidence="2">
    <location>
        <begin position="443"/>
        <end position="529"/>
    </location>
</feature>
<gene>
    <name evidence="3" type="primary">106085030</name>
</gene>
<evidence type="ECO:0000313" key="4">
    <source>
        <dbReference type="Proteomes" id="UP000095300"/>
    </source>
</evidence>
<evidence type="ECO:0000259" key="2">
    <source>
        <dbReference type="Pfam" id="PF15477"/>
    </source>
</evidence>
<protein>
    <recommendedName>
        <fullName evidence="2">Small acidic protein-like domain-containing protein</fullName>
    </recommendedName>
</protein>
<dbReference type="InterPro" id="IPR028124">
    <property type="entry name" value="SMAP_dom"/>
</dbReference>
<dbReference type="Pfam" id="PF15477">
    <property type="entry name" value="SMAP"/>
    <property type="match status" value="1"/>
</dbReference>
<feature type="compositionally biased region" description="Basic and acidic residues" evidence="1">
    <location>
        <begin position="291"/>
        <end position="330"/>
    </location>
</feature>
<sequence>MSGLVNYSSEEEQDDYPHLKAGEQRERIGRNPLADGKKLKHRRRCSSSSDTGSDSDNKNVTPPPSRKERGGGGNGSLGSSGSSSNRNERGSGTTNNSSSSSTFHHDEDKYKSSADRRADKYSRDHSRDRRDNNNRETSKHSRESRGGYREHRDDKSYDNGNNWHDKKYDDGKRHSKDHKRDNDYHRSEKRSRYDDKKLQASGYSKDRSSNLSKSRYNDRKPCDERKEERREDKRANDDRRNHSGSSSAHRRSGNDYNNERKDYRSSDDRSTPRSSAMERPNSYYRSNSKYSLDRRGLDEERKSQPQHSRSEESPDKCQERNSSSQREHPAEAINTITTTIITRPEEPNNKSSSPAEVVAKKVLPTARNFEALLSLPLSETAPKQPNVVTVPPITEAGEAEALTVQLPSYYNPKVINPNKYAQQIQKRKLIWGAKKAEDSASKWGHAQFSQDSDGKVASKFMRLMGIKNVPPPTESANPAETAGPSGDQKKSDAAANPDYKSREAMFSTMEQQYEVARQVTHTMRGVGLGFSTQRPY</sequence>
<dbReference type="STRING" id="35570.A0A1I8PLS0"/>
<organism evidence="3 4">
    <name type="scientific">Stomoxys calcitrans</name>
    <name type="common">Stable fly</name>
    <name type="synonym">Conops calcitrans</name>
    <dbReference type="NCBI Taxonomy" id="35570"/>
    <lineage>
        <taxon>Eukaryota</taxon>
        <taxon>Metazoa</taxon>
        <taxon>Ecdysozoa</taxon>
        <taxon>Arthropoda</taxon>
        <taxon>Hexapoda</taxon>
        <taxon>Insecta</taxon>
        <taxon>Pterygota</taxon>
        <taxon>Neoptera</taxon>
        <taxon>Endopterygota</taxon>
        <taxon>Diptera</taxon>
        <taxon>Brachycera</taxon>
        <taxon>Muscomorpha</taxon>
        <taxon>Muscoidea</taxon>
        <taxon>Muscidae</taxon>
        <taxon>Stomoxys</taxon>
    </lineage>
</organism>
<feature type="compositionally biased region" description="Basic and acidic residues" evidence="1">
    <location>
        <begin position="215"/>
        <end position="241"/>
    </location>
</feature>
<name>A0A1I8PLS0_STOCA</name>
<dbReference type="OrthoDB" id="1928974at2759"/>
<evidence type="ECO:0000313" key="3">
    <source>
        <dbReference type="EnsemblMetazoa" id="SCAU009214-PA"/>
    </source>
</evidence>
<proteinExistence type="predicted"/>
<feature type="region of interest" description="Disordered" evidence="1">
    <location>
        <begin position="466"/>
        <end position="506"/>
    </location>
</feature>
<evidence type="ECO:0000256" key="1">
    <source>
        <dbReference type="SAM" id="MobiDB-lite"/>
    </source>
</evidence>
<reference evidence="3" key="1">
    <citation type="submission" date="2020-05" db="UniProtKB">
        <authorList>
            <consortium name="EnsemblMetazoa"/>
        </authorList>
    </citation>
    <scope>IDENTIFICATION</scope>
    <source>
        <strain evidence="3">USDA</strain>
    </source>
</reference>
<dbReference type="KEGG" id="scac:106085030"/>
<feature type="compositionally biased region" description="Basic and acidic residues" evidence="1">
    <location>
        <begin position="257"/>
        <end position="271"/>
    </location>
</feature>
<feature type="region of interest" description="Disordered" evidence="1">
    <location>
        <begin position="1"/>
        <end position="355"/>
    </location>
</feature>
<keyword evidence="4" id="KW-1185">Reference proteome</keyword>
<dbReference type="AlphaFoldDB" id="A0A1I8PLS0"/>
<accession>A0A1I8PLS0</accession>
<dbReference type="Proteomes" id="UP000095300">
    <property type="component" value="Unassembled WGS sequence"/>
</dbReference>